<dbReference type="CDD" id="cd00567">
    <property type="entry name" value="ACAD"/>
    <property type="match status" value="1"/>
</dbReference>
<dbReference type="InterPro" id="IPR006091">
    <property type="entry name" value="Acyl-CoA_Oxase/DH_mid-dom"/>
</dbReference>
<dbReference type="Pfam" id="PF00441">
    <property type="entry name" value="Acyl-CoA_dh_1"/>
    <property type="match status" value="1"/>
</dbReference>
<evidence type="ECO:0000256" key="4">
    <source>
        <dbReference type="ARBA" id="ARBA00022827"/>
    </source>
</evidence>
<evidence type="ECO:0000313" key="10">
    <source>
        <dbReference type="Proteomes" id="UP000605568"/>
    </source>
</evidence>
<dbReference type="InterPro" id="IPR036250">
    <property type="entry name" value="AcylCo_DH-like_C"/>
</dbReference>
<comment type="caution">
    <text evidence="9">The sequence shown here is derived from an EMBL/GenBank/DDBJ whole genome shotgun (WGS) entry which is preliminary data.</text>
</comment>
<accession>A0ABQ3MG39</accession>
<dbReference type="SUPFAM" id="SSF47203">
    <property type="entry name" value="Acyl-CoA dehydrogenase C-terminal domain-like"/>
    <property type="match status" value="1"/>
</dbReference>
<keyword evidence="5" id="KW-0560">Oxidoreductase</keyword>
<dbReference type="Gene3D" id="1.10.540.10">
    <property type="entry name" value="Acyl-CoA dehydrogenase/oxidase, N-terminal domain"/>
    <property type="match status" value="1"/>
</dbReference>
<reference evidence="10" key="1">
    <citation type="journal article" date="2019" name="Int. J. Syst. Evol. Microbiol.">
        <title>The Global Catalogue of Microorganisms (GCM) 10K type strain sequencing project: providing services to taxonomists for standard genome sequencing and annotation.</title>
        <authorList>
            <consortium name="The Broad Institute Genomics Platform"/>
            <consortium name="The Broad Institute Genome Sequencing Center for Infectious Disease"/>
            <person name="Wu L."/>
            <person name="Ma J."/>
        </authorList>
    </citation>
    <scope>NUCLEOTIDE SEQUENCE [LARGE SCALE GENOMIC DNA]</scope>
    <source>
        <strain evidence="10">CGMCC 4.7367</strain>
    </source>
</reference>
<dbReference type="InterPro" id="IPR037069">
    <property type="entry name" value="AcylCoA_DH/ox_N_sf"/>
</dbReference>
<keyword evidence="3 5" id="KW-0285">Flavoprotein</keyword>
<evidence type="ECO:0000256" key="5">
    <source>
        <dbReference type="RuleBase" id="RU362125"/>
    </source>
</evidence>
<dbReference type="PANTHER" id="PTHR43884:SF19">
    <property type="entry name" value="ACYL-COA DEHYDROGENASE FADE4-RELATED"/>
    <property type="match status" value="1"/>
</dbReference>
<feature type="domain" description="Acyl-CoA dehydrogenase/oxidase C-terminal" evidence="6">
    <location>
        <begin position="235"/>
        <end position="353"/>
    </location>
</feature>
<dbReference type="EMBL" id="BNAR01000005">
    <property type="protein sequence ID" value="GHH43364.1"/>
    <property type="molecule type" value="Genomic_DNA"/>
</dbReference>
<comment type="cofactor">
    <cofactor evidence="1 5">
        <name>FAD</name>
        <dbReference type="ChEBI" id="CHEBI:57692"/>
    </cofactor>
</comment>
<dbReference type="PANTHER" id="PTHR43884">
    <property type="entry name" value="ACYL-COA DEHYDROGENASE"/>
    <property type="match status" value="1"/>
</dbReference>
<dbReference type="InterPro" id="IPR009100">
    <property type="entry name" value="AcylCoA_DH/oxidase_NM_dom_sf"/>
</dbReference>
<dbReference type="Pfam" id="PF02771">
    <property type="entry name" value="Acyl-CoA_dh_N"/>
    <property type="match status" value="1"/>
</dbReference>
<protein>
    <submittedName>
        <fullName evidence="9">Acyl-CoA dehydrogenase</fullName>
    </submittedName>
</protein>
<dbReference type="InterPro" id="IPR046373">
    <property type="entry name" value="Acyl-CoA_Oxase/DH_mid-dom_sf"/>
</dbReference>
<dbReference type="InterPro" id="IPR013786">
    <property type="entry name" value="AcylCoA_DH/ox_N"/>
</dbReference>
<gene>
    <name evidence="9" type="ORF">GCM10017774_41220</name>
</gene>
<keyword evidence="10" id="KW-1185">Reference proteome</keyword>
<evidence type="ECO:0000259" key="7">
    <source>
        <dbReference type="Pfam" id="PF02770"/>
    </source>
</evidence>
<dbReference type="InterPro" id="IPR009075">
    <property type="entry name" value="AcylCo_DH/oxidase_C"/>
</dbReference>
<proteinExistence type="inferred from homology"/>
<sequence length="356" mass="36841">MELGDVLTVLATEASDDTGGRPSDEALTALRRAGVLRLPLSADDGGGGASWAEANAVITSLARVDASTAIVVFLHYAALSRIVHWGTPEQRKRLLTAVVDDGMIFASSWSEPGAGASKQKIATSAAPRADGGWLLDGAKSFTTSAGVAELYLVLAKTGEADGPAGSYGQTNQGLFVVEAARPGFVFDGVLDLAGMRRSATGLIRLDSYVAGPDDALASPADTPAVISHPHTLGLTLGAVGLGVAESAYEIALATAAQRGLDSPLHRHQLFELHASVSAIRGVVQAATQGDGDRSRAALTAKVFASERAESICRVAQEFAGSAAFARTHPLNRLAQDARAVTLMGPPNHLCRELVTR</sequence>
<dbReference type="Pfam" id="PF02770">
    <property type="entry name" value="Acyl-CoA_dh_M"/>
    <property type="match status" value="1"/>
</dbReference>
<dbReference type="Proteomes" id="UP000605568">
    <property type="component" value="Unassembled WGS sequence"/>
</dbReference>
<dbReference type="Gene3D" id="2.40.110.10">
    <property type="entry name" value="Butyryl-CoA Dehydrogenase, subunit A, domain 2"/>
    <property type="match status" value="1"/>
</dbReference>
<comment type="similarity">
    <text evidence="2 5">Belongs to the acyl-CoA dehydrogenase family.</text>
</comment>
<evidence type="ECO:0000313" key="9">
    <source>
        <dbReference type="EMBL" id="GHH43364.1"/>
    </source>
</evidence>
<evidence type="ECO:0000256" key="2">
    <source>
        <dbReference type="ARBA" id="ARBA00009347"/>
    </source>
</evidence>
<organism evidence="9 10">
    <name type="scientific">Lentzea cavernae</name>
    <dbReference type="NCBI Taxonomy" id="2020703"/>
    <lineage>
        <taxon>Bacteria</taxon>
        <taxon>Bacillati</taxon>
        <taxon>Actinomycetota</taxon>
        <taxon>Actinomycetes</taxon>
        <taxon>Pseudonocardiales</taxon>
        <taxon>Pseudonocardiaceae</taxon>
        <taxon>Lentzea</taxon>
    </lineage>
</organism>
<evidence type="ECO:0000256" key="3">
    <source>
        <dbReference type="ARBA" id="ARBA00022630"/>
    </source>
</evidence>
<evidence type="ECO:0000259" key="8">
    <source>
        <dbReference type="Pfam" id="PF02771"/>
    </source>
</evidence>
<name>A0ABQ3MG39_9PSEU</name>
<keyword evidence="4 5" id="KW-0274">FAD</keyword>
<evidence type="ECO:0000256" key="1">
    <source>
        <dbReference type="ARBA" id="ARBA00001974"/>
    </source>
</evidence>
<dbReference type="SUPFAM" id="SSF56645">
    <property type="entry name" value="Acyl-CoA dehydrogenase NM domain-like"/>
    <property type="match status" value="1"/>
</dbReference>
<feature type="domain" description="Acyl-CoA oxidase/dehydrogenase middle" evidence="7">
    <location>
        <begin position="108"/>
        <end position="206"/>
    </location>
</feature>
<feature type="domain" description="Acyl-CoA dehydrogenase/oxidase N-terminal" evidence="8">
    <location>
        <begin position="16"/>
        <end position="99"/>
    </location>
</feature>
<dbReference type="RefSeq" id="WP_191299743.1">
    <property type="nucleotide sequence ID" value="NZ_BNAR01000005.1"/>
</dbReference>
<dbReference type="Gene3D" id="1.20.140.10">
    <property type="entry name" value="Butyryl-CoA Dehydrogenase, subunit A, domain 3"/>
    <property type="match status" value="1"/>
</dbReference>
<evidence type="ECO:0000259" key="6">
    <source>
        <dbReference type="Pfam" id="PF00441"/>
    </source>
</evidence>